<protein>
    <submittedName>
        <fullName evidence="5">Wall-associated RHS family protein</fullName>
    </submittedName>
</protein>
<dbReference type="InterPro" id="IPR022385">
    <property type="entry name" value="Rhs_assc_core"/>
</dbReference>
<dbReference type="InterPro" id="IPR045351">
    <property type="entry name" value="DUF6531"/>
</dbReference>
<accession>A0A3D8TSL8</accession>
<evidence type="ECO:0000256" key="2">
    <source>
        <dbReference type="SAM" id="MobiDB-lite"/>
    </source>
</evidence>
<dbReference type="Proteomes" id="UP000257055">
    <property type="component" value="Unassembled WGS sequence"/>
</dbReference>
<dbReference type="InterPro" id="IPR013783">
    <property type="entry name" value="Ig-like_fold"/>
</dbReference>
<keyword evidence="6" id="KW-1185">Reference proteome</keyword>
<dbReference type="PANTHER" id="PTHR32305">
    <property type="match status" value="1"/>
</dbReference>
<dbReference type="SUPFAM" id="SSF49785">
    <property type="entry name" value="Galactose-binding domain-like"/>
    <property type="match status" value="1"/>
</dbReference>
<dbReference type="Pfam" id="PF20148">
    <property type="entry name" value="DUF6531"/>
    <property type="match status" value="1"/>
</dbReference>
<reference evidence="6" key="1">
    <citation type="submission" date="2015-04" db="EMBL/GenBank/DDBJ databases">
        <authorList>
            <person name="Schardt J."/>
            <person name="Mueller-Herbst S."/>
            <person name="Scherer S."/>
            <person name="Huptas C."/>
        </authorList>
    </citation>
    <scope>NUCLEOTIDE SEQUENCE [LARGE SCALE GENOMIC DNA]</scope>
    <source>
        <strain evidence="6">Kiel-L1</strain>
    </source>
</reference>
<evidence type="ECO:0000259" key="3">
    <source>
        <dbReference type="Pfam" id="PF20148"/>
    </source>
</evidence>
<evidence type="ECO:0000313" key="5">
    <source>
        <dbReference type="EMBL" id="RDX00736.1"/>
    </source>
</evidence>
<feature type="domain" description="Teneurin-like YD-shell" evidence="4">
    <location>
        <begin position="918"/>
        <end position="1110"/>
    </location>
</feature>
<dbReference type="NCBIfam" id="TIGR01643">
    <property type="entry name" value="YD_repeat_2x"/>
    <property type="match status" value="6"/>
</dbReference>
<keyword evidence="1" id="KW-0677">Repeat</keyword>
<gene>
    <name evidence="5" type="ORF">UR08_07060</name>
</gene>
<dbReference type="InterPro" id="IPR056823">
    <property type="entry name" value="TEN-like_YD-shell"/>
</dbReference>
<proteinExistence type="predicted"/>
<comment type="caution">
    <text evidence="5">The sequence shown here is derived from an EMBL/GenBank/DDBJ whole genome shotgun (WGS) entry which is preliminary data.</text>
</comment>
<dbReference type="Gene3D" id="2.180.10.10">
    <property type="entry name" value="RHS repeat-associated core"/>
    <property type="match status" value="3"/>
</dbReference>
<feature type="compositionally biased region" description="Basic and acidic residues" evidence="2">
    <location>
        <begin position="27"/>
        <end position="67"/>
    </location>
</feature>
<evidence type="ECO:0000259" key="4">
    <source>
        <dbReference type="Pfam" id="PF25023"/>
    </source>
</evidence>
<dbReference type="PANTHER" id="PTHR32305:SF17">
    <property type="entry name" value="TRNA NUCLEASE WAPA"/>
    <property type="match status" value="1"/>
</dbReference>
<feature type="domain" description="Teneurin-like YD-shell" evidence="4">
    <location>
        <begin position="1759"/>
        <end position="2050"/>
    </location>
</feature>
<dbReference type="Gene3D" id="2.60.120.260">
    <property type="entry name" value="Galactose-binding domain-like"/>
    <property type="match status" value="2"/>
</dbReference>
<dbReference type="InterPro" id="IPR008979">
    <property type="entry name" value="Galactose-bd-like_sf"/>
</dbReference>
<dbReference type="RefSeq" id="WP_115752976.1">
    <property type="nucleotide sequence ID" value="NZ_LARY01000002.1"/>
</dbReference>
<dbReference type="NCBIfam" id="TIGR03696">
    <property type="entry name" value="Rhs_assc_core"/>
    <property type="match status" value="1"/>
</dbReference>
<organism evidence="5 6">
    <name type="scientific">Listeria kieliensis</name>
    <dbReference type="NCBI Taxonomy" id="1621700"/>
    <lineage>
        <taxon>Bacteria</taxon>
        <taxon>Bacillati</taxon>
        <taxon>Bacillota</taxon>
        <taxon>Bacilli</taxon>
        <taxon>Bacillales</taxon>
        <taxon>Listeriaceae</taxon>
        <taxon>Listeria</taxon>
    </lineage>
</organism>
<feature type="domain" description="DUF6531" evidence="3">
    <location>
        <begin position="752"/>
        <end position="825"/>
    </location>
</feature>
<dbReference type="InterPro" id="IPR031325">
    <property type="entry name" value="RHS_repeat"/>
</dbReference>
<dbReference type="InterPro" id="IPR006530">
    <property type="entry name" value="YD"/>
</dbReference>
<feature type="region of interest" description="Disordered" evidence="2">
    <location>
        <begin position="25"/>
        <end position="67"/>
    </location>
</feature>
<dbReference type="Pfam" id="PF05593">
    <property type="entry name" value="RHS_repeat"/>
    <property type="match status" value="3"/>
</dbReference>
<dbReference type="Pfam" id="PF25023">
    <property type="entry name" value="TEN_YD-shell"/>
    <property type="match status" value="2"/>
</dbReference>
<name>A0A3D8TSL8_9LIST</name>
<evidence type="ECO:0000313" key="6">
    <source>
        <dbReference type="Proteomes" id="UP000257055"/>
    </source>
</evidence>
<evidence type="ECO:0000256" key="1">
    <source>
        <dbReference type="ARBA" id="ARBA00022737"/>
    </source>
</evidence>
<dbReference type="NCBIfam" id="NF033679">
    <property type="entry name" value="DNRLRE_dom"/>
    <property type="match status" value="1"/>
</dbReference>
<dbReference type="EMBL" id="LARY01000002">
    <property type="protein sequence ID" value="RDX00736.1"/>
    <property type="molecule type" value="Genomic_DNA"/>
</dbReference>
<dbReference type="InterPro" id="IPR050708">
    <property type="entry name" value="T6SS_VgrG/RHS"/>
</dbReference>
<dbReference type="Gene3D" id="2.60.40.10">
    <property type="entry name" value="Immunoglobulins"/>
    <property type="match status" value="1"/>
</dbReference>
<sequence>MKKNFKKGLLSLMAASLVFSLIPPYEGKAESDSAPQKEKAEPKKRAEKPTEVVSERTENEKVFDNHDGSFTKQIFSEPIHMEEDGKLKEMDPVLEQEDQSDVIQPKQTKLEIEFLEKMDNGAYQKLTEPGAEAVFALKGAKQGEKEIDVQDQTANFKENEVTYQEVLPKTDLRHLTFNRSVKEDLVLQEQTEADTYVYQIETKLAVTKEENGDVVFRDAAGKIKYTLPKPILADSNVDEKTGEAATTDQSYFELKKLTKTVYQLELKVDMDWLRDEKRVYPVYVDPSIRLDEIYNANVNSARPTENNIGSKLWDPGQNAYTLKLGKWDNSTGNNGAFLKMDTSTLQKATISKATLKMYNIWHMSPTLKNDIWVYETSANWSPWQVNWNNQPKALRIGQVSVGRGQWAAADVTGTVQAWASGTRPNYGFRLGTNIDQNYWKKIVASENNTNYPYLEVTYSYNKPAKPTVQAFSNGEGTGTGYFDVSWPAVAGATGYEVIFNNGKEDFFFSAGKNTSWTSKGKKIFPTQAEINAGAFEFHQDGKGQDFMTDPRSFYENGFEYYGSSWFRNQTRYTIRVRAIYPGGESPYSDVTSNYLPLEKQKIPNAKAYSNLASKNSGYVELNWDKDPLADGYQVLMFNGKVNQTFDVGNVTKWTTQGKGIWPTKAEIEAGEWTLHTDGKGTELARDPSPVYKNSGGVYQDRKNYWFRIVSYQKAGNHKESIKSEPATPQIPEVLNKQLGMSDYWMSIPVRGGEVNATNGNFLFHETDFNIEGRGPSINIDRTFNSQDEQIGLFGYGWTSTLEEKLIEEPNGDVLWVESDKKSHRFKKKDNKYVAPAGIYSELSKTAEGYLKIEEDKSETRFLADGRLASEKDTSGNVLSYLYSSGLLTGVKDASGRTVNFTYQDGLISKLTGPEGRTITYTYNDKQELMSSSTARGKLYRYGYTDGNLTAIYDPKHTEEKPYQTTFDYEDKKLVGITDPVGKKTGIVYDEEAQTATLTNEKKKKTIYEYNDAGNPRKEIVDADGLKLTTSYTYESNNLIKEVSPKGQAETYKYDADGNIIETTDPYGTEKFTYNKNNDVTSETDTEGRKTTVAYDGADAVSETLQTEANRSSVTQYDAYGNAVRGSGELAAAHNLVKNSGFEEGITNWAKTEFNGKGTISHDASQSAPGALGGSGALKIVSEALNTDRGYTSAIQWVDVEPETTYTFSAWTKAENMTKSDGMLIARKKDASGKDITDAGVWASNRPTSIKSNSGWVKRQFTFKTSKATRQVVLYLQNEQTAAGKGRGTIWYDKVQFEKGSSSSSFNPALNGSFEDHTNQTATGWTRTGNASQVALSVVDTESSSGDSSVQMERKATTDAPAYLGQFVKLNQKAAKPVTITGMSKSENVKANGSTSNMVKDYSVWGDVMYQDGTKEYVQAPLPLGTNDWNRGAVVVRPTKPIKEIKLNVMFRGALTGKAWFDDFRIVEGEVLTRDEYDADGNYVTASFDEEGRKISFTYDAYGNKRTEVDEKGHTKRFEYDADNALTKTTLANGTAVSYKYDDNGNTTEKFVTADGVTQENKFVYDVDNKNTEFVDALGRKIVYEYDAAGNETKVTMPNGRVTESTYDSADRVNGVKWNGENAFRFQYDPNGNQTKVTDDVNGLVTDKIYDDADRITDVKERGGSVSYAYKDKPTASNKGKTDKVDSVSISHGAFTAKTTYAYNDLDQNTRVNDGSRNAYFEFDEFGNIGVYTAGNETAANYSYDSTQKVTNVSIGTKEGEAILDESYTYDAASNRTSIDNKKSGKTLYEYDAVNQLTKETLPDGTVKSYAYDGFGNRTQVSVSGSETKTIAASYNKGNQLVSWNGETLAYDENGNRVSDGKFAYAWDTGDRLASVTKKGESKPFATYTYDDDNRRLSKTVDGVVTNYHYDGDSIDVLYETDASGKVTRQYVYSDDNVRLAMKMNGKTLTYHYNAHGDVVALTDEAGKVVAEYAYDAWGNVLSSKAETAEAKANPYGYVGYTYDKELGQYYLMARYYEPEQGVFTAYDPDPGDEDDPQTMNGYNYAGNNPVMMIDPDGHAFWGPLFKGASWAWKASKPIRSKAWKGVKKGAKKAWGSVTKAGKKLGNKIGKSVASRYNRNKKEFTINKNWKIGLPNKKQGGRIFNIVNRKKGRLFALDYGKVDGSGKKYLHYHWKYSKKHYIIYPRKKKR</sequence>